<reference evidence="3" key="1">
    <citation type="submission" date="2023-08" db="EMBL/GenBank/DDBJ databases">
        <authorList>
            <person name="Audoor S."/>
            <person name="Bilcke G."/>
        </authorList>
    </citation>
    <scope>NUCLEOTIDE SEQUENCE</scope>
</reference>
<dbReference type="PANTHER" id="PTHR47694:SF1">
    <property type="entry name" value="PLANT UBX DOMAIN-CONTAINING PROTEIN 2"/>
    <property type="match status" value="1"/>
</dbReference>
<dbReference type="Proteomes" id="UP001295423">
    <property type="component" value="Unassembled WGS sequence"/>
</dbReference>
<name>A0AAD2JP49_9STRA</name>
<feature type="region of interest" description="Disordered" evidence="1">
    <location>
        <begin position="256"/>
        <end position="280"/>
    </location>
</feature>
<dbReference type="InterPro" id="IPR001478">
    <property type="entry name" value="PDZ"/>
</dbReference>
<accession>A0AAD2JP49</accession>
<dbReference type="InterPro" id="IPR018997">
    <property type="entry name" value="PUB_domain"/>
</dbReference>
<comment type="caution">
    <text evidence="3">The sequence shown here is derived from an EMBL/GenBank/DDBJ whole genome shotgun (WGS) entry which is preliminary data.</text>
</comment>
<keyword evidence="4" id="KW-1185">Reference proteome</keyword>
<dbReference type="Gene3D" id="2.30.42.10">
    <property type="match status" value="1"/>
</dbReference>
<feature type="region of interest" description="Disordered" evidence="1">
    <location>
        <begin position="161"/>
        <end position="213"/>
    </location>
</feature>
<dbReference type="SMART" id="SM00228">
    <property type="entry name" value="PDZ"/>
    <property type="match status" value="1"/>
</dbReference>
<dbReference type="InterPro" id="IPR036339">
    <property type="entry name" value="PUB-like_dom_sf"/>
</dbReference>
<feature type="compositionally biased region" description="Low complexity" evidence="1">
    <location>
        <begin position="182"/>
        <end position="195"/>
    </location>
</feature>
<feature type="domain" description="PDZ" evidence="2">
    <location>
        <begin position="52"/>
        <end position="125"/>
    </location>
</feature>
<organism evidence="3 4">
    <name type="scientific">Cylindrotheca closterium</name>
    <dbReference type="NCBI Taxonomy" id="2856"/>
    <lineage>
        <taxon>Eukaryota</taxon>
        <taxon>Sar</taxon>
        <taxon>Stramenopiles</taxon>
        <taxon>Ochrophyta</taxon>
        <taxon>Bacillariophyta</taxon>
        <taxon>Bacillariophyceae</taxon>
        <taxon>Bacillariophycidae</taxon>
        <taxon>Bacillariales</taxon>
        <taxon>Bacillariaceae</taxon>
        <taxon>Cylindrotheca</taxon>
    </lineage>
</organism>
<dbReference type="PANTHER" id="PTHR47694">
    <property type="entry name" value="PLANT UBX DOMAIN-CONTAINING PROTEIN 2"/>
    <property type="match status" value="1"/>
</dbReference>
<dbReference type="CDD" id="cd09212">
    <property type="entry name" value="PUB"/>
    <property type="match status" value="1"/>
</dbReference>
<dbReference type="AlphaFoldDB" id="A0AAD2JP49"/>
<protein>
    <recommendedName>
        <fullName evidence="2">PDZ domain-containing protein</fullName>
    </recommendedName>
</protein>
<proteinExistence type="predicted"/>
<gene>
    <name evidence="3" type="ORF">CYCCA115_LOCUS23121</name>
</gene>
<dbReference type="EMBL" id="CAKOGP040002369">
    <property type="protein sequence ID" value="CAJ1968187.1"/>
    <property type="molecule type" value="Genomic_DNA"/>
</dbReference>
<evidence type="ECO:0000256" key="1">
    <source>
        <dbReference type="SAM" id="MobiDB-lite"/>
    </source>
</evidence>
<evidence type="ECO:0000313" key="3">
    <source>
        <dbReference type="EMBL" id="CAJ1968187.1"/>
    </source>
</evidence>
<sequence>MGFLDNIFKDDKKKPNPLGNMFGGQKKFHGGGQALGGSQPGTVHSISLPEPGPLGVRVEKRSNSEKTAIVHEIVPGGQAEKAGMLRGDILCFAGSNGQEEIMYDMFLDMARSDQRPIELEVRRISTSLEKKQAAARSSGAGKSADAEARRKAVIAAAEAREKAHKIKSKPMKQVTKSTLAKQQQILEQQQLEQQLNPSSQEPKSEASRLAAEAAKQNEAQVAAQLGYNPYEISRSTAGQARNATTAVQHGTMNAGTAGDHLPSVAPPRDATTAAADDDNDEELPLEFQQAKATMVSATADQAVLSSSLNIMKKLLINATTKGQKPGEDSAKFRKVRLANPKIKAALVDVEGAVELMMVCGFTLQEQEGESVLLYPADTSGPDWLSAALKQLDQGS</sequence>
<dbReference type="InterPro" id="IPR036034">
    <property type="entry name" value="PDZ_sf"/>
</dbReference>
<evidence type="ECO:0000259" key="2">
    <source>
        <dbReference type="SMART" id="SM00228"/>
    </source>
</evidence>
<dbReference type="SUPFAM" id="SSF50156">
    <property type="entry name" value="PDZ domain-like"/>
    <property type="match status" value="1"/>
</dbReference>
<dbReference type="Pfam" id="PF09409">
    <property type="entry name" value="PUB"/>
    <property type="match status" value="1"/>
</dbReference>
<dbReference type="Gene3D" id="1.20.58.2190">
    <property type="match status" value="1"/>
</dbReference>
<evidence type="ECO:0000313" key="4">
    <source>
        <dbReference type="Proteomes" id="UP001295423"/>
    </source>
</evidence>
<dbReference type="SUPFAM" id="SSF143503">
    <property type="entry name" value="PUG domain-like"/>
    <property type="match status" value="1"/>
</dbReference>